<name>A0A3P3XI47_9SPIR</name>
<dbReference type="Gene3D" id="2.40.160.60">
    <property type="entry name" value="Outer membrane protein transport protein (OMPP1/FadL/TodX)"/>
    <property type="match status" value="1"/>
</dbReference>
<proteinExistence type="predicted"/>
<gene>
    <name evidence="2" type="ORF">SPIROBIBN47_250008</name>
</gene>
<feature type="chain" id="PRO_5018301184" description="DUF5723 domain-containing protein" evidence="1">
    <location>
        <begin position="21"/>
        <end position="389"/>
    </location>
</feature>
<accession>A0A3P3XI47</accession>
<sequence length="389" mass="40900">MKRKAMIFILLIMAVLAATAQTTLQFTSPMPKDARSMGMGGAFRVFSEGYSSFFGNPAGFAGMSSLTLIDMSTWAYLAPTSENLGRVQSIISGSASNSDILSWAGDWLAKNNGLGAGASIGAGWVGAKGISLGVNLVTDELAYGNSLLGAKLLSTTQANGVLGLAYPIHLGPVWFKIGVDGRVFYRVQSKPTTGWGFNTILTDFLNDTFSASSLTLLGGYGFAADAGIILGLGPVMLGFTARDFGMEFKVGDFTAQDVIDKQFSALPLSGTTTAALTPSYTAGLGIRLFENGMFEPSVYAEVDNPISLVSSTDILSDVLNSLHAGAQLRMLRFVTVRGGLNKGWYSLGAGIDLAFVEIDAAIFTEELGLYAGDKGRSGISVQAAIRFGR</sequence>
<feature type="signal peptide" evidence="1">
    <location>
        <begin position="1"/>
        <end position="20"/>
    </location>
</feature>
<reference evidence="2" key="1">
    <citation type="submission" date="2017-02" db="EMBL/GenBank/DDBJ databases">
        <authorList>
            <person name="Regsiter A."/>
            <person name="William W."/>
        </authorList>
    </citation>
    <scope>NUCLEOTIDE SEQUENCE</scope>
    <source>
        <strain evidence="2">Bib</strain>
    </source>
</reference>
<evidence type="ECO:0000256" key="1">
    <source>
        <dbReference type="SAM" id="SignalP"/>
    </source>
</evidence>
<dbReference type="EMBL" id="FWDM01000018">
    <property type="protein sequence ID" value="SLM12370.1"/>
    <property type="molecule type" value="Genomic_DNA"/>
</dbReference>
<dbReference type="AlphaFoldDB" id="A0A3P3XI47"/>
<evidence type="ECO:0008006" key="3">
    <source>
        <dbReference type="Google" id="ProtNLM"/>
    </source>
</evidence>
<evidence type="ECO:0000313" key="2">
    <source>
        <dbReference type="EMBL" id="SLM12370.1"/>
    </source>
</evidence>
<organism evidence="2">
    <name type="scientific">uncultured spirochete</name>
    <dbReference type="NCBI Taxonomy" id="156406"/>
    <lineage>
        <taxon>Bacteria</taxon>
        <taxon>Pseudomonadati</taxon>
        <taxon>Spirochaetota</taxon>
        <taxon>Spirochaetia</taxon>
        <taxon>Spirochaetales</taxon>
        <taxon>environmental samples</taxon>
    </lineage>
</organism>
<keyword evidence="1" id="KW-0732">Signal</keyword>
<protein>
    <recommendedName>
        <fullName evidence="3">DUF5723 domain-containing protein</fullName>
    </recommendedName>
</protein>